<dbReference type="Proteomes" id="UP000315303">
    <property type="component" value="Unassembled WGS sequence"/>
</dbReference>
<organism evidence="2 3">
    <name type="scientific">Litorilituus lipolyticus</name>
    <dbReference type="NCBI Taxonomy" id="2491017"/>
    <lineage>
        <taxon>Bacteria</taxon>
        <taxon>Pseudomonadati</taxon>
        <taxon>Pseudomonadota</taxon>
        <taxon>Gammaproteobacteria</taxon>
        <taxon>Alteromonadales</taxon>
        <taxon>Colwelliaceae</taxon>
        <taxon>Litorilituus</taxon>
    </lineage>
</organism>
<feature type="transmembrane region" description="Helical" evidence="1">
    <location>
        <begin position="21"/>
        <end position="43"/>
    </location>
</feature>
<dbReference type="Gene3D" id="2.50.20.10">
    <property type="entry name" value="Lipoprotein localisation LolA/LolB/LppX"/>
    <property type="match status" value="1"/>
</dbReference>
<dbReference type="OrthoDB" id="5705066at2"/>
<protein>
    <recommendedName>
        <fullName evidence="4">Outer membrane lipoprotein carrier protein LolA</fullName>
    </recommendedName>
</protein>
<evidence type="ECO:0000313" key="3">
    <source>
        <dbReference type="Proteomes" id="UP000315303"/>
    </source>
</evidence>
<evidence type="ECO:0000313" key="2">
    <source>
        <dbReference type="EMBL" id="TPH12239.1"/>
    </source>
</evidence>
<gene>
    <name evidence="2" type="ORF">EPA86_18020</name>
</gene>
<proteinExistence type="predicted"/>
<keyword evidence="1" id="KW-0472">Membrane</keyword>
<evidence type="ECO:0008006" key="4">
    <source>
        <dbReference type="Google" id="ProtNLM"/>
    </source>
</evidence>
<keyword evidence="1" id="KW-1133">Transmembrane helix</keyword>
<dbReference type="EMBL" id="SAWY01000041">
    <property type="protein sequence ID" value="TPH12239.1"/>
    <property type="molecule type" value="Genomic_DNA"/>
</dbReference>
<sequence>MINVLTKLAQRAGFRVTRSLNLLNSFKLLVLISLTKVLMLLSYTLKAETIQDSAVATSQVTSQTNTQANTVTVAELLEKLAIEQGVGEFTQQKHFKFLAMPITSTGRFLVNRQSALWQTEKPIFSQLLLTPEAIYRRLSIEQNFQALTQGNELSAILSTIFTGNIDSSQWDIAKQVLKNENGHCLALSPKTDILRQVFEQAQVCLAQGEQQTMRRVITLFEPKENKTEITMVLSSRTLSKEELAQLKINSPLSVNEVLTPHALQ</sequence>
<accession>A0A502KPM3</accession>
<dbReference type="AlphaFoldDB" id="A0A502KPM3"/>
<comment type="caution">
    <text evidence="2">The sequence shown here is derived from an EMBL/GenBank/DDBJ whole genome shotgun (WGS) entry which is preliminary data.</text>
</comment>
<reference evidence="2 3" key="1">
    <citation type="submission" date="2019-01" db="EMBL/GenBank/DDBJ databases">
        <title>Litorilituus lipolytica sp. nov., isolated from intertidal sand of the Yellow Sea in China.</title>
        <authorList>
            <person name="Liu A."/>
        </authorList>
    </citation>
    <scope>NUCLEOTIDE SEQUENCE [LARGE SCALE GENOMIC DNA]</scope>
    <source>
        <strain evidence="2 3">RZ04</strain>
    </source>
</reference>
<name>A0A502KPM3_9GAMM</name>
<evidence type="ECO:0000256" key="1">
    <source>
        <dbReference type="SAM" id="Phobius"/>
    </source>
</evidence>
<keyword evidence="1" id="KW-0812">Transmembrane</keyword>
<keyword evidence="3" id="KW-1185">Reference proteome</keyword>